<accession>A0A5N5T2P2</accession>
<feature type="chain" id="PRO_5024380318" evidence="2">
    <location>
        <begin position="21"/>
        <end position="482"/>
    </location>
</feature>
<evidence type="ECO:0000313" key="3">
    <source>
        <dbReference type="EMBL" id="KAB7499210.1"/>
    </source>
</evidence>
<keyword evidence="4" id="KW-1185">Reference proteome</keyword>
<feature type="transmembrane region" description="Helical" evidence="1">
    <location>
        <begin position="444"/>
        <end position="462"/>
    </location>
</feature>
<dbReference type="AlphaFoldDB" id="A0A5N5T2P2"/>
<dbReference type="InterPro" id="IPR032675">
    <property type="entry name" value="LRR_dom_sf"/>
</dbReference>
<proteinExistence type="predicted"/>
<dbReference type="OrthoDB" id="6334272at2759"/>
<dbReference type="Gene3D" id="3.80.10.10">
    <property type="entry name" value="Ribonuclease Inhibitor"/>
    <property type="match status" value="2"/>
</dbReference>
<keyword evidence="2" id="KW-0732">Signal</keyword>
<evidence type="ECO:0000256" key="1">
    <source>
        <dbReference type="SAM" id="Phobius"/>
    </source>
</evidence>
<dbReference type="EMBL" id="SEYY01018570">
    <property type="protein sequence ID" value="KAB7499210.1"/>
    <property type="molecule type" value="Genomic_DNA"/>
</dbReference>
<organism evidence="3 4">
    <name type="scientific">Armadillidium nasatum</name>
    <dbReference type="NCBI Taxonomy" id="96803"/>
    <lineage>
        <taxon>Eukaryota</taxon>
        <taxon>Metazoa</taxon>
        <taxon>Ecdysozoa</taxon>
        <taxon>Arthropoda</taxon>
        <taxon>Crustacea</taxon>
        <taxon>Multicrustacea</taxon>
        <taxon>Malacostraca</taxon>
        <taxon>Eumalacostraca</taxon>
        <taxon>Peracarida</taxon>
        <taxon>Isopoda</taxon>
        <taxon>Oniscidea</taxon>
        <taxon>Crinocheta</taxon>
        <taxon>Armadillidiidae</taxon>
        <taxon>Armadillidium</taxon>
    </lineage>
</organism>
<evidence type="ECO:0000256" key="2">
    <source>
        <dbReference type="SAM" id="SignalP"/>
    </source>
</evidence>
<gene>
    <name evidence="3" type="primary">swi2</name>
    <name evidence="3" type="ORF">Anas_04094</name>
</gene>
<keyword evidence="1" id="KW-0812">Transmembrane</keyword>
<dbReference type="Proteomes" id="UP000326759">
    <property type="component" value="Unassembled WGS sequence"/>
</dbReference>
<comment type="caution">
    <text evidence="3">The sequence shown here is derived from an EMBL/GenBank/DDBJ whole genome shotgun (WGS) entry which is preliminary data.</text>
</comment>
<feature type="signal peptide" evidence="2">
    <location>
        <begin position="1"/>
        <end position="20"/>
    </location>
</feature>
<protein>
    <submittedName>
        <fullName evidence="3">Protein singed wings 2</fullName>
    </submittedName>
</protein>
<reference evidence="3 4" key="1">
    <citation type="journal article" date="2019" name="PLoS Biol.">
        <title>Sex chromosomes control vertical transmission of feminizing Wolbachia symbionts in an isopod.</title>
        <authorList>
            <person name="Becking T."/>
            <person name="Chebbi M.A."/>
            <person name="Giraud I."/>
            <person name="Moumen B."/>
            <person name="Laverre T."/>
            <person name="Caubet Y."/>
            <person name="Peccoud J."/>
            <person name="Gilbert C."/>
            <person name="Cordaux R."/>
        </authorList>
    </citation>
    <scope>NUCLEOTIDE SEQUENCE [LARGE SCALE GENOMIC DNA]</scope>
    <source>
        <strain evidence="3">ANa2</strain>
        <tissue evidence="3">Whole body excluding digestive tract and cuticle</tissue>
    </source>
</reference>
<dbReference type="SUPFAM" id="SSF52058">
    <property type="entry name" value="L domain-like"/>
    <property type="match status" value="1"/>
</dbReference>
<sequence>MKLIKCALFLLFLFVVEIKSSILTIEPLYNVCFPTTRNELPLPFEDKVHLKKSVTCKGINHVSQILENVAHDVEEIIILESDIFSEDVGWKDTKLELVLSIKLIRSFFNSAVVEWMSSMEQLQFLTLWNSTNSFAVRNDNINITTLNLDLTSFKNLQMVHISQVNITDIKIKKTDKIPQLHLAENVFECGNDFIWLLDAQRKSPQRVNLTDTYCFMKRVTVKVAHPLIYSLKGKPFISVIEYKKEAKVNCPPKCICELKGMLTVQRPQLNVDCIGLNMTKLPEVIPKGSSRCNFSYNLIEDLTPLYTNRVYDKVAMMVLSHNHIDFLDPTLFPEILMKRRDAGFWLDHNRLTKFPAEPVKKVYDDLLLEKRYMPQFFLGHNPWMCTCDYVGQFQNLIYQHMYDIFDSREISCSKDDPYNPDVMILALDTGTLCDTEPLIDKLDIANILLGLVLIGLIIDFLYRKYQYKKNRRLPWIVTKFQL</sequence>
<name>A0A5N5T2P2_9CRUS</name>
<keyword evidence="1" id="KW-1133">Transmembrane helix</keyword>
<keyword evidence="1" id="KW-0472">Membrane</keyword>
<evidence type="ECO:0000313" key="4">
    <source>
        <dbReference type="Proteomes" id="UP000326759"/>
    </source>
</evidence>